<reference evidence="5" key="1">
    <citation type="journal article" date="2010" name="Nature">
        <title>The Amphimedon queenslandica genome and the evolution of animal complexity.</title>
        <authorList>
            <person name="Srivastava M."/>
            <person name="Simakov O."/>
            <person name="Chapman J."/>
            <person name="Fahey B."/>
            <person name="Gauthier M.E."/>
            <person name="Mitros T."/>
            <person name="Richards G.S."/>
            <person name="Conaco C."/>
            <person name="Dacre M."/>
            <person name="Hellsten U."/>
            <person name="Larroux C."/>
            <person name="Putnam N.H."/>
            <person name="Stanke M."/>
            <person name="Adamska M."/>
            <person name="Darling A."/>
            <person name="Degnan S.M."/>
            <person name="Oakley T.H."/>
            <person name="Plachetzki D.C."/>
            <person name="Zhai Y."/>
            <person name="Adamski M."/>
            <person name="Calcino A."/>
            <person name="Cummins S.F."/>
            <person name="Goodstein D.M."/>
            <person name="Harris C."/>
            <person name="Jackson D.J."/>
            <person name="Leys S.P."/>
            <person name="Shu S."/>
            <person name="Woodcroft B.J."/>
            <person name="Vervoort M."/>
            <person name="Kosik K.S."/>
            <person name="Manning G."/>
            <person name="Degnan B.M."/>
            <person name="Rokhsar D.S."/>
        </authorList>
    </citation>
    <scope>NUCLEOTIDE SEQUENCE [LARGE SCALE GENOMIC DNA]</scope>
</reference>
<sequence>MNAPRKNMNALLMILSVVLVSTLTGSTNNYYNEPTDNKGFIDCSVAKKFGQISNISITPVPLKHGIMSYWKGSLQIKRTIQWGILHATLTHNFKNYTNITFIDEQFNLCDFFVDMITEHCPIQPGIYHIGASETIPKLFWPGQYYGEVTAYNEKGEQMMCLMKKITIY</sequence>
<evidence type="ECO:0000313" key="4">
    <source>
        <dbReference type="EnsemblMetazoa" id="XP_019860700.1"/>
    </source>
</evidence>
<reference evidence="4" key="2">
    <citation type="submission" date="2024-06" db="UniProtKB">
        <authorList>
            <consortium name="EnsemblMetazoa"/>
        </authorList>
    </citation>
    <scope>IDENTIFICATION</scope>
</reference>
<evidence type="ECO:0000313" key="5">
    <source>
        <dbReference type="Proteomes" id="UP000007879"/>
    </source>
</evidence>
<dbReference type="GeneID" id="109589019"/>
<keyword evidence="1 2" id="KW-0732">Signal</keyword>
<evidence type="ECO:0000256" key="1">
    <source>
        <dbReference type="ARBA" id="ARBA00022729"/>
    </source>
</evidence>
<dbReference type="InterPro" id="IPR003172">
    <property type="entry name" value="ML_dom"/>
</dbReference>
<dbReference type="Proteomes" id="UP000007879">
    <property type="component" value="Unassembled WGS sequence"/>
</dbReference>
<proteinExistence type="predicted"/>
<dbReference type="Pfam" id="PF02221">
    <property type="entry name" value="E1_DerP2_DerF2"/>
    <property type="match status" value="1"/>
</dbReference>
<dbReference type="Gene3D" id="2.70.220.10">
    <property type="entry name" value="Ganglioside GM2 activator"/>
    <property type="match status" value="1"/>
</dbReference>
<feature type="signal peptide" evidence="2">
    <location>
        <begin position="1"/>
        <end position="25"/>
    </location>
</feature>
<evidence type="ECO:0000259" key="3">
    <source>
        <dbReference type="SMART" id="SM00737"/>
    </source>
</evidence>
<dbReference type="SMART" id="SM00737">
    <property type="entry name" value="ML"/>
    <property type="match status" value="1"/>
</dbReference>
<dbReference type="InterPro" id="IPR014756">
    <property type="entry name" value="Ig_E-set"/>
</dbReference>
<dbReference type="InterPro" id="IPR036846">
    <property type="entry name" value="GM2-AP_sf"/>
</dbReference>
<keyword evidence="5" id="KW-1185">Reference proteome</keyword>
<dbReference type="SUPFAM" id="SSF81296">
    <property type="entry name" value="E set domains"/>
    <property type="match status" value="1"/>
</dbReference>
<organism evidence="4 5">
    <name type="scientific">Amphimedon queenslandica</name>
    <name type="common">Sponge</name>
    <dbReference type="NCBI Taxonomy" id="400682"/>
    <lineage>
        <taxon>Eukaryota</taxon>
        <taxon>Metazoa</taxon>
        <taxon>Porifera</taxon>
        <taxon>Demospongiae</taxon>
        <taxon>Heteroscleromorpha</taxon>
        <taxon>Haplosclerida</taxon>
        <taxon>Niphatidae</taxon>
        <taxon>Amphimedon</taxon>
    </lineage>
</organism>
<accession>A0AAN0JUG6</accession>
<dbReference type="RefSeq" id="XP_019860700.1">
    <property type="nucleotide sequence ID" value="XM_020005141.1"/>
</dbReference>
<dbReference type="KEGG" id="aqu:109589019"/>
<feature type="chain" id="PRO_5043022833" description="MD-2-related lipid-recognition domain-containing protein" evidence="2">
    <location>
        <begin position="26"/>
        <end position="168"/>
    </location>
</feature>
<feature type="domain" description="MD-2-related lipid-recognition" evidence="3">
    <location>
        <begin position="40"/>
        <end position="165"/>
    </location>
</feature>
<dbReference type="AlphaFoldDB" id="A0AAN0JUG6"/>
<protein>
    <recommendedName>
        <fullName evidence="3">MD-2-related lipid-recognition domain-containing protein</fullName>
    </recommendedName>
</protein>
<dbReference type="EnsemblMetazoa" id="XM_020005141.1">
    <property type="protein sequence ID" value="XP_019860700.1"/>
    <property type="gene ID" value="LOC109589019"/>
</dbReference>
<name>A0AAN0JUG6_AMPQE</name>
<evidence type="ECO:0000256" key="2">
    <source>
        <dbReference type="SAM" id="SignalP"/>
    </source>
</evidence>